<gene>
    <name evidence="1" type="primary">Contig785.g860</name>
    <name evidence="1" type="ORF">STYLEM_11528</name>
</gene>
<dbReference type="EMBL" id="CCKQ01010965">
    <property type="protein sequence ID" value="CDW82495.1"/>
    <property type="molecule type" value="Genomic_DNA"/>
</dbReference>
<organism evidence="1 2">
    <name type="scientific">Stylonychia lemnae</name>
    <name type="common">Ciliate</name>
    <dbReference type="NCBI Taxonomy" id="5949"/>
    <lineage>
        <taxon>Eukaryota</taxon>
        <taxon>Sar</taxon>
        <taxon>Alveolata</taxon>
        <taxon>Ciliophora</taxon>
        <taxon>Intramacronucleata</taxon>
        <taxon>Spirotrichea</taxon>
        <taxon>Stichotrichia</taxon>
        <taxon>Sporadotrichida</taxon>
        <taxon>Oxytrichidae</taxon>
        <taxon>Stylonychinae</taxon>
        <taxon>Stylonychia</taxon>
    </lineage>
</organism>
<dbReference type="InParanoid" id="A0A078AJG9"/>
<reference evidence="1 2" key="1">
    <citation type="submission" date="2014-06" db="EMBL/GenBank/DDBJ databases">
        <authorList>
            <person name="Swart Estienne"/>
        </authorList>
    </citation>
    <scope>NUCLEOTIDE SEQUENCE [LARGE SCALE GENOMIC DNA]</scope>
    <source>
        <strain evidence="1 2">130c</strain>
    </source>
</reference>
<dbReference type="AlphaFoldDB" id="A0A078AJG9"/>
<accession>A0A078AJG9</accession>
<sequence length="485" mass="56322">MNISNFSSPRESPSKKVLREFNQSTITTDDQNQIDDYKSNDITPWIKVKIVDNACERSKREGKQTKIVSRDTKRELQTNKFYQYQQDKKTKRPQSVSRSKTAKGYNRKRLQLLGIDKENQSLDATLSALIPNSNDSSMNKLNLIKIGLNAETQAQGQQSIYNSQCNLQYRVSPKQIGQVRIIPYQQNLTFQQPTGQKQYQQQQTNYSLSNNVTQQQMPLIHQNSHQLQSQSSNQLSHAFGSLINYQQHYDISKEKEFNLGSNDIKYPKMDRAILQVKKVNQNQQRVLQNLQQDQFRFAKQQSIISLVQMGEGDNHSQSHFKLIQKDKLERIQRMKEVKDRIEHYKKEFNPEIMEEIEKEALNITKYQNTFANITSRSQNKINSMNAVGPLTHQRIIPNIQNQHINFSKMQKFIRSRSKEGNNGLIQTPVINTSSGSVIHNSVRRQLQVLKSRDNNDGCGRNQQQRESIRNALDQISTYFGNNKKL</sequence>
<evidence type="ECO:0000313" key="1">
    <source>
        <dbReference type="EMBL" id="CDW82495.1"/>
    </source>
</evidence>
<proteinExistence type="predicted"/>
<name>A0A078AJG9_STYLE</name>
<keyword evidence="2" id="KW-1185">Reference proteome</keyword>
<protein>
    <submittedName>
        <fullName evidence="1">Uncharacterized protein</fullName>
    </submittedName>
</protein>
<dbReference type="Proteomes" id="UP000039865">
    <property type="component" value="Unassembled WGS sequence"/>
</dbReference>
<evidence type="ECO:0000313" key="2">
    <source>
        <dbReference type="Proteomes" id="UP000039865"/>
    </source>
</evidence>